<accession>A0A0D0TNB5</accession>
<feature type="domain" description="PPM-type phosphatase" evidence="1">
    <location>
        <begin position="4"/>
        <end position="237"/>
    </location>
</feature>
<dbReference type="GO" id="GO:0004722">
    <property type="term" value="F:protein serine/threonine phosphatase activity"/>
    <property type="evidence" value="ECO:0007669"/>
    <property type="project" value="UniProtKB-EC"/>
</dbReference>
<dbReference type="PROSITE" id="PS51746">
    <property type="entry name" value="PPM_2"/>
    <property type="match status" value="1"/>
</dbReference>
<dbReference type="InterPro" id="IPR001932">
    <property type="entry name" value="PPM-type_phosphatase-like_dom"/>
</dbReference>
<dbReference type="PANTHER" id="PTHR13832:SF827">
    <property type="entry name" value="PROTEIN PHOSPHATASE 1L"/>
    <property type="match status" value="1"/>
</dbReference>
<dbReference type="EMBL" id="JXCQ01000013">
    <property type="protein sequence ID" value="KIR22415.1"/>
    <property type="molecule type" value="Genomic_DNA"/>
</dbReference>
<dbReference type="PATRIC" id="fig|294.125.peg.1965"/>
<dbReference type="RefSeq" id="WP_043048092.1">
    <property type="nucleotide sequence ID" value="NZ_JXCQ01000013.1"/>
</dbReference>
<dbReference type="InterPro" id="IPR036457">
    <property type="entry name" value="PPM-type-like_dom_sf"/>
</dbReference>
<name>A0A0D0TNB5_PSEFL</name>
<evidence type="ECO:0000313" key="2">
    <source>
        <dbReference type="EMBL" id="KIR22415.1"/>
    </source>
</evidence>
<dbReference type="PANTHER" id="PTHR13832">
    <property type="entry name" value="PROTEIN PHOSPHATASE 2C"/>
    <property type="match status" value="1"/>
</dbReference>
<dbReference type="CDD" id="cd00143">
    <property type="entry name" value="PP2Cc"/>
    <property type="match status" value="1"/>
</dbReference>
<dbReference type="SMART" id="SM00331">
    <property type="entry name" value="PP2C_SIG"/>
    <property type="match status" value="1"/>
</dbReference>
<evidence type="ECO:0000313" key="3">
    <source>
        <dbReference type="Proteomes" id="UP000032210"/>
    </source>
</evidence>
<dbReference type="Gene3D" id="3.60.40.10">
    <property type="entry name" value="PPM-type phosphatase domain"/>
    <property type="match status" value="1"/>
</dbReference>
<protein>
    <submittedName>
        <fullName evidence="2">Stp_2 protein</fullName>
        <ecNumber evidence="2">3.1.3.16</ecNumber>
    </submittedName>
</protein>
<sequence>MGATYKSASKSHVGMVRQVNEDACLDLPENRLWVVADGMGGHAAGDYVSSLIVDSLRNVPAGRSLDEYAAALRNDLLRINTAVREETANRGVTMMGSTVVVFAARGLRGVCLWAGDSRLYRLRDGVLESISRDHSYVQDLQDSGLLSEADARTHPRSNIVTRAVGVEAQLDVASVDLLIAPGDSYLLCSDGLNKTVEDHEIREVLSHDAPDEIVRSLVHLGLNRGAPDNITAIVVKASS</sequence>
<dbReference type="Pfam" id="PF13672">
    <property type="entry name" value="PP2C_2"/>
    <property type="match status" value="1"/>
</dbReference>
<evidence type="ECO:0000259" key="1">
    <source>
        <dbReference type="PROSITE" id="PS51746"/>
    </source>
</evidence>
<dbReference type="SUPFAM" id="SSF81606">
    <property type="entry name" value="PP2C-like"/>
    <property type="match status" value="1"/>
</dbReference>
<dbReference type="SMART" id="SM00332">
    <property type="entry name" value="PP2Cc"/>
    <property type="match status" value="1"/>
</dbReference>
<dbReference type="AlphaFoldDB" id="A0A0D0TNB5"/>
<organism evidence="2 3">
    <name type="scientific">Pseudomonas fluorescens</name>
    <dbReference type="NCBI Taxonomy" id="294"/>
    <lineage>
        <taxon>Bacteria</taxon>
        <taxon>Pseudomonadati</taxon>
        <taxon>Pseudomonadota</taxon>
        <taxon>Gammaproteobacteria</taxon>
        <taxon>Pseudomonadales</taxon>
        <taxon>Pseudomonadaceae</taxon>
        <taxon>Pseudomonas</taxon>
    </lineage>
</organism>
<gene>
    <name evidence="2" type="primary">stp_2</name>
    <name evidence="2" type="ORF">PFLU3_19150</name>
</gene>
<dbReference type="InterPro" id="IPR015655">
    <property type="entry name" value="PP2C"/>
</dbReference>
<dbReference type="EC" id="3.1.3.16" evidence="2"/>
<reference evidence="2 3" key="1">
    <citation type="submission" date="2015-01" db="EMBL/GenBank/DDBJ databases">
        <title>Genome sequence of the beneficial rhizobacterium Pseudomonas fluorescens 2-79.</title>
        <authorList>
            <person name="Thuermer A."/>
            <person name="Daniel R."/>
        </authorList>
    </citation>
    <scope>NUCLEOTIDE SEQUENCE [LARGE SCALE GENOMIC DNA]</scope>
    <source>
        <strain evidence="2 3">2-79</strain>
    </source>
</reference>
<proteinExistence type="predicted"/>
<comment type="caution">
    <text evidence="2">The sequence shown here is derived from an EMBL/GenBank/DDBJ whole genome shotgun (WGS) entry which is preliminary data.</text>
</comment>
<dbReference type="Proteomes" id="UP000032210">
    <property type="component" value="Unassembled WGS sequence"/>
</dbReference>
<keyword evidence="2" id="KW-0378">Hydrolase</keyword>